<gene>
    <name evidence="1" type="ORF">RMSM_00720</name>
</gene>
<comment type="caution">
    <text evidence="1">The sequence shown here is derived from an EMBL/GenBank/DDBJ whole genome shotgun (WGS) entry which is preliminary data.</text>
</comment>
<dbReference type="Proteomes" id="UP000011991">
    <property type="component" value="Unassembled WGS sequence"/>
</dbReference>
<dbReference type="PANTHER" id="PTHR34978:SF3">
    <property type="entry name" value="SLR0241 PROTEIN"/>
    <property type="match status" value="1"/>
</dbReference>
<dbReference type="AlphaFoldDB" id="M5S862"/>
<feature type="non-terminal residue" evidence="1">
    <location>
        <position position="72"/>
    </location>
</feature>
<name>M5S862_9BACT</name>
<organism evidence="1 2">
    <name type="scientific">Rhodopirellula maiorica SM1</name>
    <dbReference type="NCBI Taxonomy" id="1265738"/>
    <lineage>
        <taxon>Bacteria</taxon>
        <taxon>Pseudomonadati</taxon>
        <taxon>Planctomycetota</taxon>
        <taxon>Planctomycetia</taxon>
        <taxon>Pirellulales</taxon>
        <taxon>Pirellulaceae</taxon>
        <taxon>Novipirellula</taxon>
    </lineage>
</organism>
<accession>M5S862</accession>
<dbReference type="PANTHER" id="PTHR34978">
    <property type="entry name" value="POSSIBLE SENSOR-TRANSDUCER PROTEIN BLAR"/>
    <property type="match status" value="1"/>
</dbReference>
<reference evidence="1 2" key="1">
    <citation type="journal article" date="2013" name="Mar. Genomics">
        <title>Expression of sulfatases in Rhodopirellula baltica and the diversity of sulfatases in the genus Rhodopirellula.</title>
        <authorList>
            <person name="Wegner C.E."/>
            <person name="Richter-Heitmann T."/>
            <person name="Klindworth A."/>
            <person name="Klockow C."/>
            <person name="Richter M."/>
            <person name="Achstetter T."/>
            <person name="Glockner F.O."/>
            <person name="Harder J."/>
        </authorList>
    </citation>
    <scope>NUCLEOTIDE SEQUENCE [LARGE SCALE GENOMIC DNA]</scope>
    <source>
        <strain evidence="1 2">SM1</strain>
    </source>
</reference>
<keyword evidence="2" id="KW-1185">Reference proteome</keyword>
<sequence>MQHFLQGVCSTLFWFHPLVGPAARGAELTREYLCDEVAAKAIGKFGAYLRTLAEVAERCGSVSCTNVPKGTL</sequence>
<proteinExistence type="predicted"/>
<dbReference type="EMBL" id="ANOG01000112">
    <property type="protein sequence ID" value="EMI22354.1"/>
    <property type="molecule type" value="Genomic_DNA"/>
</dbReference>
<dbReference type="InterPro" id="IPR052173">
    <property type="entry name" value="Beta-lactam_resp_regulator"/>
</dbReference>
<protein>
    <submittedName>
        <fullName evidence="1">Peptidase M56 BlaR1</fullName>
    </submittedName>
</protein>
<evidence type="ECO:0000313" key="1">
    <source>
        <dbReference type="EMBL" id="EMI22354.1"/>
    </source>
</evidence>
<evidence type="ECO:0000313" key="2">
    <source>
        <dbReference type="Proteomes" id="UP000011991"/>
    </source>
</evidence>